<dbReference type="OrthoDB" id="5998717at2"/>
<dbReference type="AlphaFoldDB" id="A0A433JGB6"/>
<evidence type="ECO:0000313" key="4">
    <source>
        <dbReference type="Proteomes" id="UP000288012"/>
    </source>
</evidence>
<proteinExistence type="predicted"/>
<gene>
    <name evidence="3" type="ORF">EKM59_11550</name>
</gene>
<name>A0A433JGB6_9GAMM</name>
<dbReference type="Pfam" id="PF13628">
    <property type="entry name" value="DUF4142"/>
    <property type="match status" value="1"/>
</dbReference>
<evidence type="ECO:0000256" key="1">
    <source>
        <dbReference type="SAM" id="SignalP"/>
    </source>
</evidence>
<keyword evidence="1" id="KW-0732">Signal</keyword>
<dbReference type="RefSeq" id="WP_127032359.1">
    <property type="nucleotide sequence ID" value="NZ_RZGR01000056.1"/>
</dbReference>
<feature type="chain" id="PRO_5019568387" evidence="1">
    <location>
        <begin position="21"/>
        <end position="185"/>
    </location>
</feature>
<feature type="domain" description="DUF4142" evidence="2">
    <location>
        <begin position="36"/>
        <end position="174"/>
    </location>
</feature>
<organism evidence="3 4">
    <name type="scientific">Legionella septentrionalis</name>
    <dbReference type="NCBI Taxonomy" id="2498109"/>
    <lineage>
        <taxon>Bacteria</taxon>
        <taxon>Pseudomonadati</taxon>
        <taxon>Pseudomonadota</taxon>
        <taxon>Gammaproteobacteria</taxon>
        <taxon>Legionellales</taxon>
        <taxon>Legionellaceae</taxon>
        <taxon>Legionella</taxon>
    </lineage>
</organism>
<reference evidence="3 4" key="1">
    <citation type="submission" date="2018-12" db="EMBL/GenBank/DDBJ databases">
        <title>Legionella sp,whole genome shotgun sequence.</title>
        <authorList>
            <person name="Wu H."/>
        </authorList>
    </citation>
    <scope>NUCLEOTIDE SEQUENCE [LARGE SCALE GENOMIC DNA]</scope>
    <source>
        <strain evidence="4">km714</strain>
    </source>
</reference>
<dbReference type="InterPro" id="IPR025419">
    <property type="entry name" value="DUF4142"/>
</dbReference>
<dbReference type="Gene3D" id="1.20.1260.10">
    <property type="match status" value="1"/>
</dbReference>
<dbReference type="InterPro" id="IPR012347">
    <property type="entry name" value="Ferritin-like"/>
</dbReference>
<dbReference type="PROSITE" id="PS51257">
    <property type="entry name" value="PROKAR_LIPOPROTEIN"/>
    <property type="match status" value="1"/>
</dbReference>
<accession>A0A433JGB6</accession>
<comment type="caution">
    <text evidence="3">The sequence shown here is derived from an EMBL/GenBank/DDBJ whole genome shotgun (WGS) entry which is preliminary data.</text>
</comment>
<dbReference type="PANTHER" id="PTHR38593:SF1">
    <property type="entry name" value="BLR2558 PROTEIN"/>
    <property type="match status" value="1"/>
</dbReference>
<dbReference type="PANTHER" id="PTHR38593">
    <property type="entry name" value="BLR2558 PROTEIN"/>
    <property type="match status" value="1"/>
</dbReference>
<feature type="signal peptide" evidence="1">
    <location>
        <begin position="1"/>
        <end position="20"/>
    </location>
</feature>
<protein>
    <submittedName>
        <fullName evidence="3">DUF4142 domain-containing protein</fullName>
    </submittedName>
</protein>
<dbReference type="Proteomes" id="UP000288012">
    <property type="component" value="Unassembled WGS sequence"/>
</dbReference>
<sequence>MKQKTIYSLVLSCSLLAACANNPNPNFPMMTAKQSNSQVVGDLVVLNKNEIAAANLAAKKAASPTVRRYAAFLAREHRTNLQTTLSLGRKIGSPSEMSDLSRSLQTQGQQEMAQLNSLSNAAFDRAYIDSMVKDHQEAIQLIDQQLLKNSTNPTLTKHLEKTRHHISMHLEKARLIQRELNGVQQ</sequence>
<dbReference type="EMBL" id="RZGR01000056">
    <property type="protein sequence ID" value="RUQ79159.1"/>
    <property type="molecule type" value="Genomic_DNA"/>
</dbReference>
<keyword evidence="4" id="KW-1185">Reference proteome</keyword>
<evidence type="ECO:0000313" key="3">
    <source>
        <dbReference type="EMBL" id="RUQ79159.1"/>
    </source>
</evidence>
<evidence type="ECO:0000259" key="2">
    <source>
        <dbReference type="Pfam" id="PF13628"/>
    </source>
</evidence>